<evidence type="ECO:0000256" key="1">
    <source>
        <dbReference type="SAM" id="MobiDB-lite"/>
    </source>
</evidence>
<dbReference type="EMBL" id="CAFBNQ010000020">
    <property type="protein sequence ID" value="CAB4953350.1"/>
    <property type="molecule type" value="Genomic_DNA"/>
</dbReference>
<evidence type="ECO:0000313" key="2">
    <source>
        <dbReference type="EMBL" id="CAB4818137.1"/>
    </source>
</evidence>
<feature type="region of interest" description="Disordered" evidence="1">
    <location>
        <begin position="49"/>
        <end position="79"/>
    </location>
</feature>
<accession>A0A6J7KBG7</accession>
<dbReference type="EMBL" id="CAFAAX010000097">
    <property type="protein sequence ID" value="CAB4818137.1"/>
    <property type="molecule type" value="Genomic_DNA"/>
</dbReference>
<feature type="compositionally biased region" description="Basic residues" evidence="1">
    <location>
        <begin position="69"/>
        <end position="79"/>
    </location>
</feature>
<evidence type="ECO:0000313" key="3">
    <source>
        <dbReference type="EMBL" id="CAB4953350.1"/>
    </source>
</evidence>
<reference evidence="3" key="1">
    <citation type="submission" date="2020-05" db="EMBL/GenBank/DDBJ databases">
        <authorList>
            <person name="Chiriac C."/>
            <person name="Salcher M."/>
            <person name="Ghai R."/>
            <person name="Kavagutti S V."/>
        </authorList>
    </citation>
    <scope>NUCLEOTIDE SEQUENCE</scope>
</reference>
<gene>
    <name evidence="2" type="ORF">UFOPK3119_00763</name>
    <name evidence="3" type="ORF">UFOPK3861_00327</name>
</gene>
<proteinExistence type="predicted"/>
<dbReference type="AlphaFoldDB" id="A0A6J7KBG7"/>
<protein>
    <submittedName>
        <fullName evidence="3">Unannotated protein</fullName>
    </submittedName>
</protein>
<organism evidence="3">
    <name type="scientific">freshwater metagenome</name>
    <dbReference type="NCBI Taxonomy" id="449393"/>
    <lineage>
        <taxon>unclassified sequences</taxon>
        <taxon>metagenomes</taxon>
        <taxon>ecological metagenomes</taxon>
    </lineage>
</organism>
<sequence>MRISISAQSAASTPPASDRIVISASRSSYSPLSSVVTSNSLIALTVESNSNSASASADPSGSDPANSKRIGRSSTRRRRDLSRAMVLCTRDNLLVIFCAASGSSQRFGTPAAASNSTASASSLGRSKTFSIDTRVALIAAISRSYSRAMG</sequence>
<feature type="compositionally biased region" description="Low complexity" evidence="1">
    <location>
        <begin position="49"/>
        <end position="68"/>
    </location>
</feature>
<name>A0A6J7KBG7_9ZZZZ</name>